<dbReference type="SUPFAM" id="SSF48179">
    <property type="entry name" value="6-phosphogluconate dehydrogenase C-terminal domain-like"/>
    <property type="match status" value="1"/>
</dbReference>
<dbReference type="InterPro" id="IPR037108">
    <property type="entry name" value="TM1727-like_C_sf"/>
</dbReference>
<name>A0A6P0UHZ8_9FLAO</name>
<accession>A0A6P0UHZ8</accession>
<dbReference type="Gene3D" id="3.40.50.720">
    <property type="entry name" value="NAD(P)-binding Rossmann-like Domain"/>
    <property type="match status" value="1"/>
</dbReference>
<evidence type="ECO:0000313" key="3">
    <source>
        <dbReference type="Proteomes" id="UP000468443"/>
    </source>
</evidence>
<dbReference type="InterPro" id="IPR008927">
    <property type="entry name" value="6-PGluconate_DH-like_C_sf"/>
</dbReference>
<dbReference type="PANTHER" id="PTHR40459:SF1">
    <property type="entry name" value="CONSERVED HYPOTHETICAL ALANINE AND LEUCINE RICH PROTEIN"/>
    <property type="match status" value="1"/>
</dbReference>
<dbReference type="AlphaFoldDB" id="A0A6P0UHZ8"/>
<evidence type="ECO:0000259" key="1">
    <source>
        <dbReference type="Pfam" id="PF10728"/>
    </source>
</evidence>
<keyword evidence="3" id="KW-1185">Reference proteome</keyword>
<dbReference type="RefSeq" id="WP_163693913.1">
    <property type="nucleotide sequence ID" value="NZ_FXTW01000003.1"/>
</dbReference>
<proteinExistence type="predicted"/>
<gene>
    <name evidence="2" type="ORF">GWK09_13125</name>
</gene>
<dbReference type="SUPFAM" id="SSF51735">
    <property type="entry name" value="NAD(P)-binding Rossmann-fold domains"/>
    <property type="match status" value="1"/>
</dbReference>
<evidence type="ECO:0000313" key="2">
    <source>
        <dbReference type="EMBL" id="NER11468.1"/>
    </source>
</evidence>
<reference evidence="2 3" key="1">
    <citation type="submission" date="2020-01" db="EMBL/GenBank/DDBJ databases">
        <title>Muriicola jejuensis KCTC 22299.</title>
        <authorList>
            <person name="Wang G."/>
        </authorList>
    </citation>
    <scope>NUCLEOTIDE SEQUENCE [LARGE SCALE GENOMIC DNA]</scope>
    <source>
        <strain evidence="2 3">KCTC 22299</strain>
    </source>
</reference>
<dbReference type="Pfam" id="PF10728">
    <property type="entry name" value="DUF2520"/>
    <property type="match status" value="1"/>
</dbReference>
<feature type="domain" description="DUF2520" evidence="1">
    <location>
        <begin position="122"/>
        <end position="246"/>
    </location>
</feature>
<dbReference type="Proteomes" id="UP000468443">
    <property type="component" value="Unassembled WGS sequence"/>
</dbReference>
<dbReference type="InterPro" id="IPR018931">
    <property type="entry name" value="DUF2520"/>
</dbReference>
<dbReference type="PANTHER" id="PTHR40459">
    <property type="entry name" value="CONSERVED HYPOTHETICAL ALANINE AND LEUCINE RICH PROTEIN"/>
    <property type="match status" value="1"/>
</dbReference>
<dbReference type="Gene3D" id="1.10.1040.20">
    <property type="entry name" value="ProC-like, C-terminal domain"/>
    <property type="match status" value="1"/>
</dbReference>
<protein>
    <submittedName>
        <fullName evidence="2">DUF2520 domain-containing protein</fullName>
    </submittedName>
</protein>
<sequence length="254" mass="28583">MLKVTLIGTGNISKFLFKVLSDHPEVAIVQVLGRSDKALEHFRDRTAVSIDLREIKKADVYILAISDEAIGEVAHSLEIGSGLLVHTAGSIPMEVLPARVRRGVLYPLQTLSGILPEKMMDIPICIEASEEEDYLILEKLAHFISPRVEHINSDQRKHLHLAAVFANNFSNHLFFLSSEICEDHGVDFDLIRPLIRESYTKVLSQSPYDAQTGPARRGDNKTMDAHLEMLRSPRLKEIYELLSKSIQNTYGKEL</sequence>
<dbReference type="InterPro" id="IPR036291">
    <property type="entry name" value="NAD(P)-bd_dom_sf"/>
</dbReference>
<organism evidence="2 3">
    <name type="scientific">Muriicola jejuensis</name>
    <dbReference type="NCBI Taxonomy" id="504488"/>
    <lineage>
        <taxon>Bacteria</taxon>
        <taxon>Pseudomonadati</taxon>
        <taxon>Bacteroidota</taxon>
        <taxon>Flavobacteriia</taxon>
        <taxon>Flavobacteriales</taxon>
        <taxon>Flavobacteriaceae</taxon>
        <taxon>Muriicola</taxon>
    </lineage>
</organism>
<comment type="caution">
    <text evidence="2">The sequence shown here is derived from an EMBL/GenBank/DDBJ whole genome shotgun (WGS) entry which is preliminary data.</text>
</comment>
<dbReference type="EMBL" id="JAABOP010000004">
    <property type="protein sequence ID" value="NER11468.1"/>
    <property type="molecule type" value="Genomic_DNA"/>
</dbReference>